<dbReference type="PANTHER" id="PTHR30069">
    <property type="entry name" value="TONB-DEPENDENT OUTER MEMBRANE RECEPTOR"/>
    <property type="match status" value="1"/>
</dbReference>
<comment type="subcellular location">
    <subcellularLocation>
        <location evidence="1 8">Cell outer membrane</location>
        <topology evidence="1 8">Multi-pass membrane protein</topology>
    </subcellularLocation>
</comment>
<feature type="chain" id="PRO_5036725639" evidence="9">
    <location>
        <begin position="23"/>
        <end position="798"/>
    </location>
</feature>
<evidence type="ECO:0000256" key="7">
    <source>
        <dbReference type="ARBA" id="ARBA00023237"/>
    </source>
</evidence>
<comment type="caution">
    <text evidence="11">The sequence shown here is derived from an EMBL/GenBank/DDBJ whole genome shotgun (WGS) entry which is preliminary data.</text>
</comment>
<evidence type="ECO:0000256" key="4">
    <source>
        <dbReference type="ARBA" id="ARBA00022692"/>
    </source>
</evidence>
<dbReference type="Proteomes" id="UP000651057">
    <property type="component" value="Unassembled WGS sequence"/>
</dbReference>
<dbReference type="GO" id="GO:0009279">
    <property type="term" value="C:cell outer membrane"/>
    <property type="evidence" value="ECO:0007669"/>
    <property type="project" value="UniProtKB-SubCell"/>
</dbReference>
<keyword evidence="12" id="KW-1185">Reference proteome</keyword>
<dbReference type="GO" id="GO:0015344">
    <property type="term" value="F:siderophore uptake transmembrane transporter activity"/>
    <property type="evidence" value="ECO:0007669"/>
    <property type="project" value="TreeGrafter"/>
</dbReference>
<evidence type="ECO:0000256" key="2">
    <source>
        <dbReference type="ARBA" id="ARBA00022448"/>
    </source>
</evidence>
<sequence>MVILKQKCSIIFLLFAALWCNAQELVQGVVLDQNTNPVPGATIQVLGQKDIGVVSNLEGKFQILLPAGSHTLETSFVGFKTNRTSITTIASETRYVTIVIKENIEELTDVLIKGKTEAKKTREKPFEVDVIETKELKNISVDINAVLTTIPGVNVRQQGGLGATFDFSLNGLSGKQVKFFIDGIPLENYGSSLSLNNFPATLIERAEVYKGVVPIFLGADALGGAINIITNQRKNDFLEVSYDIGSFNTHRATVNGQYYSESGLAFQVSSYYNYSDNDYTINGVDSDVDGFVVRDELGNPTGEIVEEVKRFHDAYTSQMIHIKAGVVNKAFTDRLMFGFIASTNENEIQHPIDPQNPFGEVFTENNVVSGSINFEKENLLKNRLKLNIYASIAQNRDQVVDTSARRYNWFGGFTERIDQTLGEFEANKTLFKFKDNLHLVNALATYTIDESQTILFNYAKNYIKRTGEDPARSGRIAFQDPHVVSKNLIGLSYDVELLDSKWNTSLFSKGYILDSEGTIEDLFTTVEEDRFTPFKNSIEELGYGFASTYKVLESLQIKGSFERTFRIPEGFELFGDGFLLKSNPELLPEESYNANLGILFNTQLNNFKIRADTNVFLRESENFIAIRSEGIFSRFYNTADARSSGIEGEIRTLYNDRFFLDLNATYQNIIDRNAGENAGVDFLENQRIANIPYLFGNASFGGRFNNILKTGDQFNVSWSTYYVHDYPLTSFVEGSPEERDIIPEQVSHNLQLGYSFDKGKYNVSVLARNITNARIYDNFEIQQPGRAFYVKLRYFLTN</sequence>
<evidence type="ECO:0000256" key="3">
    <source>
        <dbReference type="ARBA" id="ARBA00022452"/>
    </source>
</evidence>
<name>A0A936ZN93_9FLAO</name>
<dbReference type="Gene3D" id="2.170.130.10">
    <property type="entry name" value="TonB-dependent receptor, plug domain"/>
    <property type="match status" value="1"/>
</dbReference>
<dbReference type="RefSeq" id="WP_201916361.1">
    <property type="nucleotide sequence ID" value="NZ_BAABAX010000001.1"/>
</dbReference>
<evidence type="ECO:0000256" key="6">
    <source>
        <dbReference type="ARBA" id="ARBA00023136"/>
    </source>
</evidence>
<keyword evidence="7 8" id="KW-0998">Cell outer membrane</keyword>
<dbReference type="Gene3D" id="2.40.170.20">
    <property type="entry name" value="TonB-dependent receptor, beta-barrel domain"/>
    <property type="match status" value="1"/>
</dbReference>
<reference evidence="11" key="1">
    <citation type="submission" date="2021-01" db="EMBL/GenBank/DDBJ databases">
        <authorList>
            <person name="Zhong Y.L."/>
        </authorList>
    </citation>
    <scope>NUCLEOTIDE SEQUENCE</scope>
    <source>
        <strain evidence="11">KCTC 23302</strain>
    </source>
</reference>
<comment type="similarity">
    <text evidence="8">Belongs to the TonB-dependent receptor family.</text>
</comment>
<dbReference type="GO" id="GO:0044718">
    <property type="term" value="P:siderophore transmembrane transport"/>
    <property type="evidence" value="ECO:0007669"/>
    <property type="project" value="TreeGrafter"/>
</dbReference>
<evidence type="ECO:0000256" key="8">
    <source>
        <dbReference type="PROSITE-ProRule" id="PRU01360"/>
    </source>
</evidence>
<dbReference type="InterPro" id="IPR008969">
    <property type="entry name" value="CarboxyPept-like_regulatory"/>
</dbReference>
<dbReference type="InterPro" id="IPR037066">
    <property type="entry name" value="Plug_dom_sf"/>
</dbReference>
<feature type="domain" description="TonB-dependent receptor plug" evidence="10">
    <location>
        <begin position="121"/>
        <end position="225"/>
    </location>
</feature>
<keyword evidence="11" id="KW-0675">Receptor</keyword>
<feature type="signal peptide" evidence="9">
    <location>
        <begin position="1"/>
        <end position="22"/>
    </location>
</feature>
<evidence type="ECO:0000313" key="12">
    <source>
        <dbReference type="Proteomes" id="UP000651057"/>
    </source>
</evidence>
<evidence type="ECO:0000313" key="11">
    <source>
        <dbReference type="EMBL" id="MBL0682382.1"/>
    </source>
</evidence>
<evidence type="ECO:0000256" key="1">
    <source>
        <dbReference type="ARBA" id="ARBA00004571"/>
    </source>
</evidence>
<keyword evidence="5 9" id="KW-0732">Signal</keyword>
<accession>A0A936ZN93</accession>
<protein>
    <submittedName>
        <fullName evidence="11">TonB-dependent receptor</fullName>
    </submittedName>
</protein>
<keyword evidence="6 8" id="KW-0472">Membrane</keyword>
<dbReference type="InterPro" id="IPR039426">
    <property type="entry name" value="TonB-dep_rcpt-like"/>
</dbReference>
<organism evidence="11 12">
    <name type="scientific">Aquimarina mytili</name>
    <dbReference type="NCBI Taxonomy" id="874423"/>
    <lineage>
        <taxon>Bacteria</taxon>
        <taxon>Pseudomonadati</taxon>
        <taxon>Bacteroidota</taxon>
        <taxon>Flavobacteriia</taxon>
        <taxon>Flavobacteriales</taxon>
        <taxon>Flavobacteriaceae</taxon>
        <taxon>Aquimarina</taxon>
    </lineage>
</organism>
<dbReference type="Pfam" id="PF13715">
    <property type="entry name" value="CarbopepD_reg_2"/>
    <property type="match status" value="1"/>
</dbReference>
<keyword evidence="3 8" id="KW-1134">Transmembrane beta strand</keyword>
<dbReference type="PROSITE" id="PS52016">
    <property type="entry name" value="TONB_DEPENDENT_REC_3"/>
    <property type="match status" value="1"/>
</dbReference>
<keyword evidence="4 8" id="KW-0812">Transmembrane</keyword>
<keyword evidence="2 8" id="KW-0813">Transport</keyword>
<proteinExistence type="inferred from homology"/>
<dbReference type="SUPFAM" id="SSF49464">
    <property type="entry name" value="Carboxypeptidase regulatory domain-like"/>
    <property type="match status" value="1"/>
</dbReference>
<evidence type="ECO:0000259" key="10">
    <source>
        <dbReference type="Pfam" id="PF07715"/>
    </source>
</evidence>
<dbReference type="InterPro" id="IPR012910">
    <property type="entry name" value="Plug_dom"/>
</dbReference>
<dbReference type="Gene3D" id="2.60.40.1120">
    <property type="entry name" value="Carboxypeptidase-like, regulatory domain"/>
    <property type="match status" value="1"/>
</dbReference>
<evidence type="ECO:0000256" key="9">
    <source>
        <dbReference type="SAM" id="SignalP"/>
    </source>
</evidence>
<dbReference type="SUPFAM" id="SSF56935">
    <property type="entry name" value="Porins"/>
    <property type="match status" value="1"/>
</dbReference>
<dbReference type="PANTHER" id="PTHR30069:SF29">
    <property type="entry name" value="HEMOGLOBIN AND HEMOGLOBIN-HAPTOGLOBIN-BINDING PROTEIN 1-RELATED"/>
    <property type="match status" value="1"/>
</dbReference>
<evidence type="ECO:0000256" key="5">
    <source>
        <dbReference type="ARBA" id="ARBA00022729"/>
    </source>
</evidence>
<dbReference type="Pfam" id="PF07715">
    <property type="entry name" value="Plug"/>
    <property type="match status" value="1"/>
</dbReference>
<gene>
    <name evidence="11" type="ORF">JJQ60_02525</name>
</gene>
<dbReference type="EMBL" id="JAERQJ010000001">
    <property type="protein sequence ID" value="MBL0682382.1"/>
    <property type="molecule type" value="Genomic_DNA"/>
</dbReference>
<dbReference type="AlphaFoldDB" id="A0A936ZN93"/>
<dbReference type="InterPro" id="IPR036942">
    <property type="entry name" value="Beta-barrel_TonB_sf"/>
</dbReference>